<proteinExistence type="predicted"/>
<protein>
    <submittedName>
        <fullName evidence="1">Uncharacterized protein</fullName>
    </submittedName>
</protein>
<keyword evidence="2" id="KW-1185">Reference proteome</keyword>
<gene>
    <name evidence="1" type="ORF">BpHYR1_019197</name>
</gene>
<organism evidence="1 2">
    <name type="scientific">Brachionus plicatilis</name>
    <name type="common">Marine rotifer</name>
    <name type="synonym">Brachionus muelleri</name>
    <dbReference type="NCBI Taxonomy" id="10195"/>
    <lineage>
        <taxon>Eukaryota</taxon>
        <taxon>Metazoa</taxon>
        <taxon>Spiralia</taxon>
        <taxon>Gnathifera</taxon>
        <taxon>Rotifera</taxon>
        <taxon>Eurotatoria</taxon>
        <taxon>Monogononta</taxon>
        <taxon>Pseudotrocha</taxon>
        <taxon>Ploima</taxon>
        <taxon>Brachionidae</taxon>
        <taxon>Brachionus</taxon>
    </lineage>
</organism>
<sequence>MALYRSIEKILINSLRIAEASPIRLRNRNIPRDCFLNNLKPNKKIESSQDSENTGRDHTINPILSSACKTSLSSHLIVDYSDTESTYSQTDNDECLEQEF</sequence>
<evidence type="ECO:0000313" key="1">
    <source>
        <dbReference type="EMBL" id="RNA31131.1"/>
    </source>
</evidence>
<accession>A0A3M7S5U2</accession>
<name>A0A3M7S5U2_BRAPC</name>
<dbReference type="Proteomes" id="UP000276133">
    <property type="component" value="Unassembled WGS sequence"/>
</dbReference>
<comment type="caution">
    <text evidence="1">The sequence shown here is derived from an EMBL/GenBank/DDBJ whole genome shotgun (WGS) entry which is preliminary data.</text>
</comment>
<evidence type="ECO:0000313" key="2">
    <source>
        <dbReference type="Proteomes" id="UP000276133"/>
    </source>
</evidence>
<dbReference type="AlphaFoldDB" id="A0A3M7S5U2"/>
<dbReference type="EMBL" id="REGN01001983">
    <property type="protein sequence ID" value="RNA31131.1"/>
    <property type="molecule type" value="Genomic_DNA"/>
</dbReference>
<reference evidence="1 2" key="1">
    <citation type="journal article" date="2018" name="Sci. Rep.">
        <title>Genomic signatures of local adaptation to the degree of environmental predictability in rotifers.</title>
        <authorList>
            <person name="Franch-Gras L."/>
            <person name="Hahn C."/>
            <person name="Garcia-Roger E.M."/>
            <person name="Carmona M.J."/>
            <person name="Serra M."/>
            <person name="Gomez A."/>
        </authorList>
    </citation>
    <scope>NUCLEOTIDE SEQUENCE [LARGE SCALE GENOMIC DNA]</scope>
    <source>
        <strain evidence="1">HYR1</strain>
    </source>
</reference>